<reference evidence="2 3" key="1">
    <citation type="submission" date="2024-02" db="EMBL/GenBank/DDBJ databases">
        <authorList>
            <person name="Daric V."/>
            <person name="Darras S."/>
        </authorList>
    </citation>
    <scope>NUCLEOTIDE SEQUENCE [LARGE SCALE GENOMIC DNA]</scope>
</reference>
<feature type="transmembrane region" description="Helical" evidence="1">
    <location>
        <begin position="26"/>
        <end position="46"/>
    </location>
</feature>
<keyword evidence="1" id="KW-0472">Membrane</keyword>
<evidence type="ECO:0000256" key="1">
    <source>
        <dbReference type="SAM" id="Phobius"/>
    </source>
</evidence>
<keyword evidence="1" id="KW-1133">Transmembrane helix</keyword>
<keyword evidence="1" id="KW-0812">Transmembrane</keyword>
<gene>
    <name evidence="2" type="ORF">CVLEPA_LOCUS30282</name>
</gene>
<proteinExistence type="predicted"/>
<comment type="caution">
    <text evidence="2">The sequence shown here is derived from an EMBL/GenBank/DDBJ whole genome shotgun (WGS) entry which is preliminary data.</text>
</comment>
<dbReference type="Proteomes" id="UP001642483">
    <property type="component" value="Unassembled WGS sequence"/>
</dbReference>
<organism evidence="2 3">
    <name type="scientific">Clavelina lepadiformis</name>
    <name type="common">Light-bulb sea squirt</name>
    <name type="synonym">Ascidia lepadiformis</name>
    <dbReference type="NCBI Taxonomy" id="159417"/>
    <lineage>
        <taxon>Eukaryota</taxon>
        <taxon>Metazoa</taxon>
        <taxon>Chordata</taxon>
        <taxon>Tunicata</taxon>
        <taxon>Ascidiacea</taxon>
        <taxon>Aplousobranchia</taxon>
        <taxon>Clavelinidae</taxon>
        <taxon>Clavelina</taxon>
    </lineage>
</organism>
<evidence type="ECO:0000313" key="3">
    <source>
        <dbReference type="Proteomes" id="UP001642483"/>
    </source>
</evidence>
<feature type="transmembrane region" description="Helical" evidence="1">
    <location>
        <begin position="264"/>
        <end position="292"/>
    </location>
</feature>
<evidence type="ECO:0000313" key="2">
    <source>
        <dbReference type="EMBL" id="CAK8696988.1"/>
    </source>
</evidence>
<dbReference type="EMBL" id="CAWYQH010000163">
    <property type="protein sequence ID" value="CAK8696988.1"/>
    <property type="molecule type" value="Genomic_DNA"/>
</dbReference>
<feature type="transmembrane region" description="Helical" evidence="1">
    <location>
        <begin position="223"/>
        <end position="243"/>
    </location>
</feature>
<name>A0ABP0H0B1_CLALP</name>
<protein>
    <submittedName>
        <fullName evidence="2">Uncharacterized protein</fullName>
    </submittedName>
</protein>
<sequence length="326" mass="36674">MAKSTTVTGLIGASTRKIPFYHKVDMWSTFILCVYVFGLFLLWSALGIDHVIVYAPYELLAHSPISLNITAQGTTGGLMCNPHFATFYNKSSYFTQDFIDLNQTRSPEFLALPEVAASVDEMTNSSTHPTVVLAFMLSDLCQYIRPNLDSIGCQTYEYIESTCLPDGDCGTDPNICFWKQPFRMANLYCMAHIGFSLISGICLLLLVYDPPPIGFGWAAKPSIAATVLFLTGLFGLIYDIYLYQQAQKMMNHAVLRTDYADYSFGMGIAWTDTVISAIAFFAFSAIFVYVTFFTPKYPRQKPRLQQRRGYFEQQSKKFREQTASSA</sequence>
<feature type="transmembrane region" description="Helical" evidence="1">
    <location>
        <begin position="187"/>
        <end position="208"/>
    </location>
</feature>
<accession>A0ABP0H0B1</accession>
<keyword evidence="3" id="KW-1185">Reference proteome</keyword>